<feature type="compositionally biased region" description="Basic and acidic residues" evidence="1">
    <location>
        <begin position="107"/>
        <end position="116"/>
    </location>
</feature>
<feature type="compositionally biased region" description="Polar residues" evidence="1">
    <location>
        <begin position="95"/>
        <end position="105"/>
    </location>
</feature>
<feature type="compositionally biased region" description="Acidic residues" evidence="1">
    <location>
        <begin position="63"/>
        <end position="80"/>
    </location>
</feature>
<keyword evidence="3" id="KW-1185">Reference proteome</keyword>
<reference evidence="2" key="1">
    <citation type="submission" date="2023-10" db="EMBL/GenBank/DDBJ databases">
        <title>Genome assembly of Pristionchus species.</title>
        <authorList>
            <person name="Yoshida K."/>
            <person name="Sommer R.J."/>
        </authorList>
    </citation>
    <scope>NUCLEOTIDE SEQUENCE</scope>
    <source>
        <strain evidence="2">RS5133</strain>
    </source>
</reference>
<evidence type="ECO:0000256" key="1">
    <source>
        <dbReference type="SAM" id="MobiDB-lite"/>
    </source>
</evidence>
<feature type="region of interest" description="Disordered" evidence="1">
    <location>
        <begin position="60"/>
        <end position="134"/>
    </location>
</feature>
<dbReference type="EMBL" id="BTSY01000001">
    <property type="protein sequence ID" value="GMT10738.1"/>
    <property type="molecule type" value="Genomic_DNA"/>
</dbReference>
<dbReference type="Pfam" id="PF06910">
    <property type="entry name" value="MEA1"/>
    <property type="match status" value="1"/>
</dbReference>
<dbReference type="Proteomes" id="UP001432322">
    <property type="component" value="Unassembled WGS sequence"/>
</dbReference>
<accession>A0AAV5UX32</accession>
<organism evidence="2 3">
    <name type="scientific">Pristionchus fissidentatus</name>
    <dbReference type="NCBI Taxonomy" id="1538716"/>
    <lineage>
        <taxon>Eukaryota</taxon>
        <taxon>Metazoa</taxon>
        <taxon>Ecdysozoa</taxon>
        <taxon>Nematoda</taxon>
        <taxon>Chromadorea</taxon>
        <taxon>Rhabditida</taxon>
        <taxon>Rhabditina</taxon>
        <taxon>Diplogasteromorpha</taxon>
        <taxon>Diplogasteroidea</taxon>
        <taxon>Neodiplogasteridae</taxon>
        <taxon>Pristionchus</taxon>
    </lineage>
</organism>
<protein>
    <recommendedName>
        <fullName evidence="4">Male-enhanced antigen 1</fullName>
    </recommendedName>
</protein>
<feature type="region of interest" description="Disordered" evidence="1">
    <location>
        <begin position="11"/>
        <end position="43"/>
    </location>
</feature>
<comment type="caution">
    <text evidence="2">The sequence shown here is derived from an EMBL/GenBank/DDBJ whole genome shotgun (WGS) entry which is preliminary data.</text>
</comment>
<feature type="compositionally biased region" description="Polar residues" evidence="1">
    <location>
        <begin position="20"/>
        <end position="31"/>
    </location>
</feature>
<name>A0AAV5UX32_9BILA</name>
<evidence type="ECO:0000313" key="3">
    <source>
        <dbReference type="Proteomes" id="UP001432322"/>
    </source>
</evidence>
<proteinExistence type="predicted"/>
<feature type="non-terminal residue" evidence="2">
    <location>
        <position position="1"/>
    </location>
</feature>
<sequence length="173" mass="18629">LLIFTGFPVMVGSTPDGNADENNGSPSNSPDNLHPDDSVYEVDGWQRGFDVEFHGVGIVELREGDDDDSSDWESDVSEDGAIERPPGYSALASEAPSQRTDTTVTTEDEKSQREPAEQAPPTQVVPAASSRMDEETAASIRNAVAGLKLPAPEWAKKVSDGQLVDLIKKMQDQ</sequence>
<evidence type="ECO:0008006" key="4">
    <source>
        <dbReference type="Google" id="ProtNLM"/>
    </source>
</evidence>
<evidence type="ECO:0000313" key="2">
    <source>
        <dbReference type="EMBL" id="GMT10738.1"/>
    </source>
</evidence>
<dbReference type="AlphaFoldDB" id="A0AAV5UX32"/>
<gene>
    <name evidence="2" type="ORF">PFISCL1PPCAC_2035</name>
</gene>